<comment type="similarity">
    <text evidence="2 9">Belongs to the mitochondrial carrier (TC 2.A.29) family.</text>
</comment>
<evidence type="ECO:0000256" key="1">
    <source>
        <dbReference type="ARBA" id="ARBA00004141"/>
    </source>
</evidence>
<dbReference type="InterPro" id="IPR023395">
    <property type="entry name" value="MCP_dom_sf"/>
</dbReference>
<dbReference type="OrthoDB" id="10385548at2759"/>
<feature type="repeat" description="Solcar" evidence="8">
    <location>
        <begin position="135"/>
        <end position="226"/>
    </location>
</feature>
<keyword evidence="11" id="KW-1185">Reference proteome</keyword>
<keyword evidence="3 9" id="KW-0813">Transport</keyword>
<comment type="caution">
    <text evidence="10">The sequence shown here is derived from an EMBL/GenBank/DDBJ whole genome shotgun (WGS) entry which is preliminary data.</text>
</comment>
<dbReference type="Pfam" id="PF00153">
    <property type="entry name" value="Mito_carr"/>
    <property type="match status" value="1"/>
</dbReference>
<dbReference type="Proteomes" id="UP000187209">
    <property type="component" value="Unassembled WGS sequence"/>
</dbReference>
<keyword evidence="4 8" id="KW-0812">Transmembrane</keyword>
<evidence type="ECO:0000256" key="2">
    <source>
        <dbReference type="ARBA" id="ARBA00006375"/>
    </source>
</evidence>
<name>A0A1R2BKK5_9CILI</name>
<dbReference type="SUPFAM" id="SSF103506">
    <property type="entry name" value="Mitochondrial carrier"/>
    <property type="match status" value="1"/>
</dbReference>
<evidence type="ECO:0000256" key="6">
    <source>
        <dbReference type="ARBA" id="ARBA00022989"/>
    </source>
</evidence>
<evidence type="ECO:0000313" key="11">
    <source>
        <dbReference type="Proteomes" id="UP000187209"/>
    </source>
</evidence>
<dbReference type="Gene3D" id="1.50.40.10">
    <property type="entry name" value="Mitochondrial carrier domain"/>
    <property type="match status" value="1"/>
</dbReference>
<reference evidence="10 11" key="1">
    <citation type="submission" date="2016-11" db="EMBL/GenBank/DDBJ databases">
        <title>The macronuclear genome of Stentor coeruleus: a giant cell with tiny introns.</title>
        <authorList>
            <person name="Slabodnick M."/>
            <person name="Ruby J.G."/>
            <person name="Reiff S.B."/>
            <person name="Swart E.C."/>
            <person name="Gosai S."/>
            <person name="Prabakaran S."/>
            <person name="Witkowska E."/>
            <person name="Larue G.E."/>
            <person name="Fisher S."/>
            <person name="Freeman R.M."/>
            <person name="Gunawardena J."/>
            <person name="Chu W."/>
            <person name="Stover N.A."/>
            <person name="Gregory B.D."/>
            <person name="Nowacki M."/>
            <person name="Derisi J."/>
            <person name="Roy S.W."/>
            <person name="Marshall W.F."/>
            <person name="Sood P."/>
        </authorList>
    </citation>
    <scope>NUCLEOTIDE SEQUENCE [LARGE SCALE GENOMIC DNA]</scope>
    <source>
        <strain evidence="10">WM001</strain>
    </source>
</reference>
<evidence type="ECO:0000256" key="9">
    <source>
        <dbReference type="RuleBase" id="RU000488"/>
    </source>
</evidence>
<protein>
    <submittedName>
        <fullName evidence="10">Uncharacterized protein</fullName>
    </submittedName>
</protein>
<dbReference type="PANTHER" id="PTHR45618">
    <property type="entry name" value="MITOCHONDRIAL DICARBOXYLATE CARRIER-RELATED"/>
    <property type="match status" value="1"/>
</dbReference>
<evidence type="ECO:0000256" key="3">
    <source>
        <dbReference type="ARBA" id="ARBA00022448"/>
    </source>
</evidence>
<comment type="subcellular location">
    <subcellularLocation>
        <location evidence="1">Membrane</location>
        <topology evidence="1">Multi-pass membrane protein</topology>
    </subcellularLocation>
</comment>
<organism evidence="10 11">
    <name type="scientific">Stentor coeruleus</name>
    <dbReference type="NCBI Taxonomy" id="5963"/>
    <lineage>
        <taxon>Eukaryota</taxon>
        <taxon>Sar</taxon>
        <taxon>Alveolata</taxon>
        <taxon>Ciliophora</taxon>
        <taxon>Postciliodesmatophora</taxon>
        <taxon>Heterotrichea</taxon>
        <taxon>Heterotrichida</taxon>
        <taxon>Stentoridae</taxon>
        <taxon>Stentor</taxon>
    </lineage>
</organism>
<evidence type="ECO:0000313" key="10">
    <source>
        <dbReference type="EMBL" id="OMJ77303.1"/>
    </source>
</evidence>
<dbReference type="GO" id="GO:0016020">
    <property type="term" value="C:membrane"/>
    <property type="evidence" value="ECO:0007669"/>
    <property type="project" value="UniProtKB-SubCell"/>
</dbReference>
<accession>A0A1R2BKK5</accession>
<gene>
    <name evidence="10" type="ORF">SteCoe_23128</name>
</gene>
<keyword evidence="6" id="KW-1133">Transmembrane helix</keyword>
<keyword evidence="5" id="KW-0677">Repeat</keyword>
<evidence type="ECO:0000256" key="8">
    <source>
        <dbReference type="PROSITE-ProRule" id="PRU00282"/>
    </source>
</evidence>
<dbReference type="AlphaFoldDB" id="A0A1R2BKK5"/>
<dbReference type="EMBL" id="MPUH01000582">
    <property type="protein sequence ID" value="OMJ77303.1"/>
    <property type="molecule type" value="Genomic_DNA"/>
</dbReference>
<evidence type="ECO:0000256" key="4">
    <source>
        <dbReference type="ARBA" id="ARBA00022692"/>
    </source>
</evidence>
<keyword evidence="7 8" id="KW-0472">Membrane</keyword>
<dbReference type="PROSITE" id="PS50920">
    <property type="entry name" value="SOLCAR"/>
    <property type="match status" value="1"/>
</dbReference>
<evidence type="ECO:0000256" key="7">
    <source>
        <dbReference type="ARBA" id="ARBA00023136"/>
    </source>
</evidence>
<dbReference type="InterPro" id="IPR050391">
    <property type="entry name" value="Mito_Metabolite_Transporter"/>
</dbReference>
<sequence>MFQEIEGQRPVVVSRNHMDRPRSRLYRWVKPDDWSPTWNYQRSLMVGGVYAGLSSVYHQIHTPCVEMLKFYQFPNNFAQLRIFIREIFKMDSFKQGFGTNMAFYSLYGLTFEASRIYLWKDFLGGYPNEPDIVDHSWFKKLATALLVGLATCWIPVPFNNIQMRYQQDLILPPEHARGYKGHLHAAYTIATKDGLFPFFRGGLPIMAEKSIQTMSLFFWLDFIKEKCHHIQHYGTDLGGFSDNTMRLVYTSLGVYLGVLHGYPILTLGKMVESLPLNSKGEKFFNNYSEAAWKALGENFNVYSLWHGFHRYLLKVGPPMFLTMWFADVIGLFDILYLEGYVVPAS</sequence>
<proteinExistence type="inferred from homology"/>
<dbReference type="InterPro" id="IPR018108">
    <property type="entry name" value="MCP_transmembrane"/>
</dbReference>
<evidence type="ECO:0000256" key="5">
    <source>
        <dbReference type="ARBA" id="ARBA00022737"/>
    </source>
</evidence>